<feature type="active site" description="Acyl-ester intermediate" evidence="38">
    <location>
        <position position="242"/>
    </location>
</feature>
<dbReference type="Pfam" id="PF01425">
    <property type="entry name" value="Amidase"/>
    <property type="match status" value="1"/>
</dbReference>
<evidence type="ECO:0000256" key="17">
    <source>
        <dbReference type="ARBA" id="ARBA00051200"/>
    </source>
</evidence>
<name>A0A8J0V656_XENLA</name>
<evidence type="ECO:0000256" key="27">
    <source>
        <dbReference type="ARBA" id="ARBA00052512"/>
    </source>
</evidence>
<evidence type="ECO:0000256" key="3">
    <source>
        <dbReference type="ARBA" id="ARBA00012112"/>
    </source>
</evidence>
<evidence type="ECO:0000256" key="24">
    <source>
        <dbReference type="ARBA" id="ARBA00052337"/>
    </source>
</evidence>
<comment type="catalytic activity">
    <reaction evidence="30">
        <text>N-(5Z,8Z,11Z,14Z)-eicosatetraenoyl-glycine + H2O = (5Z,8Z,11Z,14Z)-eicosatetraenoate + glycine</text>
        <dbReference type="Rhea" id="RHEA:64108"/>
        <dbReference type="ChEBI" id="CHEBI:15377"/>
        <dbReference type="ChEBI" id="CHEBI:32395"/>
        <dbReference type="ChEBI" id="CHEBI:57305"/>
        <dbReference type="ChEBI" id="CHEBI:59002"/>
    </reaction>
    <physiologicalReaction direction="left-to-right" evidence="30">
        <dbReference type="Rhea" id="RHEA:64109"/>
    </physiologicalReaction>
</comment>
<evidence type="ECO:0000256" key="31">
    <source>
        <dbReference type="ARBA" id="ARBA00052818"/>
    </source>
</evidence>
<evidence type="ECO:0000256" key="5">
    <source>
        <dbReference type="ARBA" id="ARBA00022801"/>
    </source>
</evidence>
<evidence type="ECO:0000256" key="33">
    <source>
        <dbReference type="ARBA" id="ARBA00052906"/>
    </source>
</evidence>
<dbReference type="InterPro" id="IPR036928">
    <property type="entry name" value="AS_sf"/>
</dbReference>
<dbReference type="InterPro" id="IPR052096">
    <property type="entry name" value="Endocannabinoid_amidase"/>
</dbReference>
<comment type="catalytic activity">
    <reaction evidence="10">
        <text>N-(9Z-octadecenoyl) ethanolamine + H2O = ethanolamine + (9Z)-octadecenoate</text>
        <dbReference type="Rhea" id="RHEA:45060"/>
        <dbReference type="ChEBI" id="CHEBI:15377"/>
        <dbReference type="ChEBI" id="CHEBI:30823"/>
        <dbReference type="ChEBI" id="CHEBI:57603"/>
        <dbReference type="ChEBI" id="CHEBI:71466"/>
    </reaction>
    <physiologicalReaction direction="left-to-right" evidence="10">
        <dbReference type="Rhea" id="RHEA:45061"/>
    </physiologicalReaction>
</comment>
<comment type="catalytic activity">
    <reaction evidence="16">
        <text>N-(15Z-tetracosenoyl)-ethanolamine + H2O = (15Z)-tetracosenoate + ethanolamine</text>
        <dbReference type="Rhea" id="RHEA:63144"/>
        <dbReference type="ChEBI" id="CHEBI:15377"/>
        <dbReference type="ChEBI" id="CHEBI:32392"/>
        <dbReference type="ChEBI" id="CHEBI:57603"/>
        <dbReference type="ChEBI" id="CHEBI:146187"/>
    </reaction>
    <physiologicalReaction direction="left-to-right" evidence="16">
        <dbReference type="Rhea" id="RHEA:63145"/>
    </physiologicalReaction>
</comment>
<protein>
    <recommendedName>
        <fullName evidence="34">Fatty-acid amide hydrolase 1</fullName>
        <ecNumber evidence="3">3.5.1.99</ecNumber>
    </recommendedName>
    <alternativeName>
        <fullName evidence="37">Anandamide amidohydrolase 1</fullName>
    </alternativeName>
    <alternativeName>
        <fullName evidence="35">Fatty acid ester hydrolase</fullName>
    </alternativeName>
    <alternativeName>
        <fullName evidence="36">Oleamide hydrolase 1</fullName>
    </alternativeName>
</protein>
<comment type="catalytic activity">
    <reaction evidence="25">
        <text>(9Z,12Z)-octadecadienamide + H2O = (9Z,12Z)-octadecadienoate + NH4(+)</text>
        <dbReference type="Rhea" id="RHEA:63020"/>
        <dbReference type="ChEBI" id="CHEBI:15377"/>
        <dbReference type="ChEBI" id="CHEBI:28938"/>
        <dbReference type="ChEBI" id="CHEBI:30245"/>
        <dbReference type="ChEBI" id="CHEBI:82984"/>
    </reaction>
    <physiologicalReaction direction="left-to-right" evidence="25">
        <dbReference type="Rhea" id="RHEA:63021"/>
    </physiologicalReaction>
</comment>
<evidence type="ECO:0000256" key="4">
    <source>
        <dbReference type="ARBA" id="ARBA00022553"/>
    </source>
</evidence>
<comment type="catalytic activity">
    <reaction evidence="32">
        <text>(8Z,11Z,14Z)-eicosatrienamide + H2O = (8Z,11Z,14Z)-eicosatrienoate + NH4(+)</text>
        <dbReference type="Rhea" id="RHEA:62996"/>
        <dbReference type="ChEBI" id="CHEBI:15377"/>
        <dbReference type="ChEBI" id="CHEBI:28938"/>
        <dbReference type="ChEBI" id="CHEBI:71589"/>
        <dbReference type="ChEBI" id="CHEBI:146163"/>
    </reaction>
    <physiologicalReaction direction="left-to-right" evidence="32">
        <dbReference type="Rhea" id="RHEA:62997"/>
    </physiologicalReaction>
</comment>
<feature type="binding site" evidence="39">
    <location>
        <begin position="239"/>
        <end position="242"/>
    </location>
    <ligand>
        <name>substrate</name>
    </ligand>
</feature>
<comment type="catalytic activity">
    <reaction evidence="27">
        <text>(6Z)-octadecenamide + H2O = (6Z)-octadecenoate + NH4(+)</text>
        <dbReference type="Rhea" id="RHEA:63008"/>
        <dbReference type="ChEBI" id="CHEBI:15377"/>
        <dbReference type="ChEBI" id="CHEBI:28938"/>
        <dbReference type="ChEBI" id="CHEBI:32375"/>
        <dbReference type="ChEBI" id="CHEBI:146168"/>
    </reaction>
    <physiologicalReaction direction="left-to-right" evidence="27">
        <dbReference type="Rhea" id="RHEA:63009"/>
    </physiologicalReaction>
</comment>
<dbReference type="AlphaFoldDB" id="A0A8J0V656"/>
<dbReference type="PANTHER" id="PTHR45847">
    <property type="entry name" value="FATTY ACID AMIDE HYDROLASE"/>
    <property type="match status" value="1"/>
</dbReference>
<keyword evidence="7" id="KW-0443">Lipid metabolism</keyword>
<dbReference type="Xenbase" id="XB-GENE-6488123">
    <property type="gene designation" value="faah.2.S"/>
</dbReference>
<evidence type="ECO:0000256" key="9">
    <source>
        <dbReference type="ARBA" id="ARBA00047476"/>
    </source>
</evidence>
<dbReference type="GO" id="GO:0017064">
    <property type="term" value="F:fatty acid amide hydrolase activity"/>
    <property type="evidence" value="ECO:0000318"/>
    <property type="project" value="GO_Central"/>
</dbReference>
<comment type="catalytic activity">
    <reaction evidence="18">
        <text>(11Z)-eicosenamide + H2O = (11Z)-eicosenoate + NH4(+)</text>
        <dbReference type="Rhea" id="RHEA:63120"/>
        <dbReference type="ChEBI" id="CHEBI:15377"/>
        <dbReference type="ChEBI" id="CHEBI:28938"/>
        <dbReference type="ChEBI" id="CHEBI:32426"/>
        <dbReference type="ChEBI" id="CHEBI:146167"/>
    </reaction>
    <physiologicalReaction direction="left-to-right" evidence="18">
        <dbReference type="Rhea" id="RHEA:63121"/>
    </physiologicalReaction>
</comment>
<evidence type="ECO:0000256" key="10">
    <source>
        <dbReference type="ARBA" id="ARBA00048052"/>
    </source>
</evidence>
<evidence type="ECO:0000256" key="29">
    <source>
        <dbReference type="ARBA" id="ARBA00052634"/>
    </source>
</evidence>
<evidence type="ECO:0000313" key="42">
    <source>
        <dbReference type="RefSeq" id="XP_018116358.1"/>
    </source>
</evidence>
<dbReference type="InterPro" id="IPR020556">
    <property type="entry name" value="Amidase_CS"/>
</dbReference>
<feature type="domain" description="Amidase" evidence="40">
    <location>
        <begin position="94"/>
        <end position="564"/>
    </location>
</feature>
<comment type="catalytic activity">
    <reaction evidence="28">
        <text>N-(15Z-tetracosenoyl)-taurine + H2O = (15Z)-tetracosenoate + taurine</text>
        <dbReference type="Rhea" id="RHEA:63160"/>
        <dbReference type="ChEBI" id="CHEBI:15377"/>
        <dbReference type="ChEBI" id="CHEBI:32392"/>
        <dbReference type="ChEBI" id="CHEBI:146198"/>
        <dbReference type="ChEBI" id="CHEBI:507393"/>
    </reaction>
    <physiologicalReaction direction="left-to-right" evidence="28">
        <dbReference type="Rhea" id="RHEA:63161"/>
    </physiologicalReaction>
</comment>
<proteinExistence type="inferred from homology"/>
<feature type="binding site" evidence="39">
    <location>
        <position position="192"/>
    </location>
    <ligand>
        <name>substrate</name>
    </ligand>
</feature>
<dbReference type="OrthoDB" id="6428749at2759"/>
<evidence type="ECO:0000256" key="8">
    <source>
        <dbReference type="ARBA" id="ARBA00047450"/>
    </source>
</evidence>
<dbReference type="PROSITE" id="PS00571">
    <property type="entry name" value="AMIDASES"/>
    <property type="match status" value="1"/>
</dbReference>
<dbReference type="CTD" id="108715582"/>
<comment type="catalytic activity">
    <reaction evidence="9">
        <text>2-(5Z,8Z,11Z,14Z-eicosatetraenoyl)-glycerol + H2O = glycerol + (5Z,8Z,11Z,14Z)-eicosatetraenoate + H(+)</text>
        <dbReference type="Rhea" id="RHEA:26132"/>
        <dbReference type="ChEBI" id="CHEBI:15377"/>
        <dbReference type="ChEBI" id="CHEBI:15378"/>
        <dbReference type="ChEBI" id="CHEBI:17754"/>
        <dbReference type="ChEBI" id="CHEBI:32395"/>
        <dbReference type="ChEBI" id="CHEBI:52392"/>
    </reaction>
    <physiologicalReaction direction="left-to-right" evidence="9">
        <dbReference type="Rhea" id="RHEA:26133"/>
    </physiologicalReaction>
</comment>
<evidence type="ECO:0000256" key="19">
    <source>
        <dbReference type="ARBA" id="ARBA00051346"/>
    </source>
</evidence>
<comment type="catalytic activity">
    <reaction evidence="21">
        <text>N-tetracosanoyl-taurine + H2O = tetracosanoate + taurine</text>
        <dbReference type="Rhea" id="RHEA:63140"/>
        <dbReference type="ChEBI" id="CHEBI:15377"/>
        <dbReference type="ChEBI" id="CHEBI:31014"/>
        <dbReference type="ChEBI" id="CHEBI:132049"/>
        <dbReference type="ChEBI" id="CHEBI:507393"/>
    </reaction>
    <physiologicalReaction direction="left-to-right" evidence="21">
        <dbReference type="Rhea" id="RHEA:63141"/>
    </physiologicalReaction>
</comment>
<comment type="catalytic activity">
    <reaction evidence="20">
        <text>N-octadecanoyl ethanolamine + H2O = octadecanoate + ethanolamine</text>
        <dbReference type="Rhea" id="RHEA:63124"/>
        <dbReference type="ChEBI" id="CHEBI:15377"/>
        <dbReference type="ChEBI" id="CHEBI:25629"/>
        <dbReference type="ChEBI" id="CHEBI:57603"/>
        <dbReference type="ChEBI" id="CHEBI:85299"/>
    </reaction>
    <physiologicalReaction direction="left-to-right" evidence="20">
        <dbReference type="Rhea" id="RHEA:63125"/>
    </physiologicalReaction>
</comment>
<keyword evidence="5" id="KW-0378">Hydrolase</keyword>
<comment type="catalytic activity">
    <reaction evidence="12">
        <text>N-(5Z,8Z,11Z,14Z-eicosatetraenoyl)-L-serine + H2O = (5Z,8Z,11Z,14Z)-eicosatetraenoate + L-serine</text>
        <dbReference type="Rhea" id="RHEA:64116"/>
        <dbReference type="ChEBI" id="CHEBI:15377"/>
        <dbReference type="ChEBI" id="CHEBI:32395"/>
        <dbReference type="ChEBI" id="CHEBI:33384"/>
        <dbReference type="ChEBI" id="CHEBI:149697"/>
    </reaction>
    <physiologicalReaction direction="left-to-right" evidence="12">
        <dbReference type="Rhea" id="RHEA:64117"/>
    </physiologicalReaction>
</comment>
<evidence type="ECO:0000256" key="16">
    <source>
        <dbReference type="ARBA" id="ARBA00050992"/>
    </source>
</evidence>
<keyword evidence="6" id="KW-0442">Lipid degradation</keyword>
<feature type="active site" description="Charge relay system" evidence="38">
    <location>
        <position position="143"/>
    </location>
</feature>
<evidence type="ECO:0000256" key="18">
    <source>
        <dbReference type="ARBA" id="ARBA00051311"/>
    </source>
</evidence>
<comment type="catalytic activity">
    <reaction evidence="22">
        <text>N-docosanoyl-taurine + H2O = docosanoate + taurine</text>
        <dbReference type="Rhea" id="RHEA:63156"/>
        <dbReference type="ChEBI" id="CHEBI:15377"/>
        <dbReference type="ChEBI" id="CHEBI:23858"/>
        <dbReference type="ChEBI" id="CHEBI:146196"/>
        <dbReference type="ChEBI" id="CHEBI:507393"/>
    </reaction>
    <physiologicalReaction direction="left-to-right" evidence="22">
        <dbReference type="Rhea" id="RHEA:63157"/>
    </physiologicalReaction>
</comment>
<comment type="catalytic activity">
    <reaction evidence="8">
        <text>(9Z)-octadecenoate + glycine = N-(9Z-octadecenoyl)glycine + H2O</text>
        <dbReference type="Rhea" id="RHEA:51316"/>
        <dbReference type="ChEBI" id="CHEBI:15377"/>
        <dbReference type="ChEBI" id="CHEBI:30823"/>
        <dbReference type="ChEBI" id="CHEBI:57305"/>
        <dbReference type="ChEBI" id="CHEBI:133992"/>
    </reaction>
    <physiologicalReaction direction="right-to-left" evidence="8">
        <dbReference type="Rhea" id="RHEA:51318"/>
    </physiologicalReaction>
</comment>
<evidence type="ECO:0000256" key="1">
    <source>
        <dbReference type="ARBA" id="ARBA00000208"/>
    </source>
</evidence>
<organism evidence="41 42">
    <name type="scientific">Xenopus laevis</name>
    <name type="common">African clawed frog</name>
    <dbReference type="NCBI Taxonomy" id="8355"/>
    <lineage>
        <taxon>Eukaryota</taxon>
        <taxon>Metazoa</taxon>
        <taxon>Chordata</taxon>
        <taxon>Craniata</taxon>
        <taxon>Vertebrata</taxon>
        <taxon>Euteleostomi</taxon>
        <taxon>Amphibia</taxon>
        <taxon>Batrachia</taxon>
        <taxon>Anura</taxon>
        <taxon>Pipoidea</taxon>
        <taxon>Pipidae</taxon>
        <taxon>Xenopodinae</taxon>
        <taxon>Xenopus</taxon>
        <taxon>Xenopus</taxon>
    </lineage>
</organism>
<evidence type="ECO:0000256" key="6">
    <source>
        <dbReference type="ARBA" id="ARBA00022963"/>
    </source>
</evidence>
<comment type="catalytic activity">
    <reaction evidence="26">
        <text>N-docosanoyl-ethanolamine + H2O = docosanoate + ethanolamine</text>
        <dbReference type="Rhea" id="RHEA:63128"/>
        <dbReference type="ChEBI" id="CHEBI:15377"/>
        <dbReference type="ChEBI" id="CHEBI:23858"/>
        <dbReference type="ChEBI" id="CHEBI:57603"/>
        <dbReference type="ChEBI" id="CHEBI:146186"/>
    </reaction>
    <physiologicalReaction direction="left-to-right" evidence="26">
        <dbReference type="Rhea" id="RHEA:63129"/>
    </physiologicalReaction>
</comment>
<evidence type="ECO:0000256" key="20">
    <source>
        <dbReference type="ARBA" id="ARBA00051454"/>
    </source>
</evidence>
<sequence>MLALSNNDIMALCALLGCSAVTVVLLVRWLDAKRIDRQIRLARERRDAVLTRMEEAVRRLSADHPAADPEGILSLSLPQLSSKLKDGTLSPEMVLHSYMRKALDVTSELNCVTDYLPECETQLAHLRGLKTKGLLYGVPISLKDNFNYKGHDSTLGLLNQLNHPASEDSVIVKVLKAQGALPFLKTNIPQSMLNYDCCNPIYGRTLNPLNHKKTPGGSSGGEGSLIAAGGSILGFGSDIGGSIRFPSAFCGICGLKPTDNRLSKLGVKKSAGGQKSVAAMIGPLAKDVDSLVLCMRALLCEEMFQLDPTIPPLPFSEEIYSSNRPLCIGYYETDDATMATPSMKRAVCETKELLEKAGHRLVPFTPPSVEKSMFELVLKGILADGGSTFLDNFKGDRVDPTLKTQVTSYGLPSWLKSFVSFIVKPVFPRLSKLLQNIKGISSVKDLWKHHLEVEAYRQEFIAQWKKLELDAVLCPILSPALTIGYPGKLSTAVSYTILYNLLDFPVGVVPVTTVTKEDEEGLKAYEGHHKDYWDKLLKEALSDSIGLPVSVQCVALPWQEEQCLRLMKEVETLTQERRTSNL</sequence>
<comment type="catalytic activity">
    <reaction evidence="17">
        <text>(5Z,8Z,11Z,14Z)-eicosatetraenamide + H2O = (5Z,8Z,11Z,14Z)-eicosatetraenoate + NH4(+)</text>
        <dbReference type="Rhea" id="RHEA:63016"/>
        <dbReference type="ChEBI" id="CHEBI:15377"/>
        <dbReference type="ChEBI" id="CHEBI:28938"/>
        <dbReference type="ChEBI" id="CHEBI:32395"/>
        <dbReference type="ChEBI" id="CHEBI:137830"/>
    </reaction>
    <physiologicalReaction direction="left-to-right" evidence="17">
        <dbReference type="Rhea" id="RHEA:63017"/>
    </physiologicalReaction>
</comment>
<gene>
    <name evidence="42 43" type="primary">faah.2.S</name>
</gene>
<evidence type="ECO:0000256" key="34">
    <source>
        <dbReference type="ARBA" id="ARBA00073178"/>
    </source>
</evidence>
<dbReference type="KEGG" id="xla:108715582"/>
<keyword evidence="4" id="KW-0597">Phosphoprotein</keyword>
<evidence type="ECO:0000256" key="14">
    <source>
        <dbReference type="ARBA" id="ARBA00050481"/>
    </source>
</evidence>
<evidence type="ECO:0000313" key="43">
    <source>
        <dbReference type="Xenbase" id="XB-GENE-6488123"/>
    </source>
</evidence>
<comment type="catalytic activity">
    <reaction evidence="19">
        <text>N-(9Z-hexadecenoyl) ethanolamine + H2O = (9Z)-hexadecenoate + ethanolamine</text>
        <dbReference type="Rhea" id="RHEA:35563"/>
        <dbReference type="ChEBI" id="CHEBI:15377"/>
        <dbReference type="ChEBI" id="CHEBI:32372"/>
        <dbReference type="ChEBI" id="CHEBI:57603"/>
        <dbReference type="ChEBI" id="CHEBI:71465"/>
    </reaction>
    <physiologicalReaction direction="left-to-right" evidence="19">
        <dbReference type="Rhea" id="RHEA:35564"/>
    </physiologicalReaction>
</comment>
<dbReference type="Gene3D" id="3.90.1300.10">
    <property type="entry name" value="Amidase signature (AS) domain"/>
    <property type="match status" value="1"/>
</dbReference>
<evidence type="ECO:0000256" key="2">
    <source>
        <dbReference type="ARBA" id="ARBA00009199"/>
    </source>
</evidence>
<feature type="binding site" evidence="39">
    <location>
        <position position="218"/>
    </location>
    <ligand>
        <name>substrate</name>
    </ligand>
</feature>
<evidence type="ECO:0000256" key="36">
    <source>
        <dbReference type="ARBA" id="ARBA00077157"/>
    </source>
</evidence>
<evidence type="ECO:0000256" key="39">
    <source>
        <dbReference type="PIRSR" id="PIRSR001221-2"/>
    </source>
</evidence>
<keyword evidence="41" id="KW-1185">Reference proteome</keyword>
<comment type="catalytic activity">
    <reaction evidence="15">
        <text>tetradecamide + H2O = tetradecanoate + NH4(+)</text>
        <dbReference type="Rhea" id="RHEA:62992"/>
        <dbReference type="ChEBI" id="CHEBI:15377"/>
        <dbReference type="ChEBI" id="CHEBI:28938"/>
        <dbReference type="ChEBI" id="CHEBI:30807"/>
        <dbReference type="ChEBI" id="CHEBI:137125"/>
    </reaction>
    <physiologicalReaction direction="left-to-right" evidence="15">
        <dbReference type="Rhea" id="RHEA:62993"/>
    </physiologicalReaction>
</comment>
<dbReference type="PANTHER" id="PTHR45847:SF3">
    <property type="entry name" value="FATTY-ACID AMIDE HYDROLASE 1"/>
    <property type="match status" value="1"/>
</dbReference>
<comment type="catalytic activity">
    <reaction evidence="24">
        <text>(9Z,12Z,15Z)-octadecatrienamide + H2O = (9Z,12Z,15Z)-octadecatrienoate + NH4(+)</text>
        <dbReference type="Rhea" id="RHEA:62976"/>
        <dbReference type="ChEBI" id="CHEBI:15377"/>
        <dbReference type="ChEBI" id="CHEBI:28938"/>
        <dbReference type="ChEBI" id="CHEBI:32387"/>
        <dbReference type="ChEBI" id="CHEBI:142684"/>
    </reaction>
    <physiologicalReaction direction="left-to-right" evidence="24">
        <dbReference type="Rhea" id="RHEA:62977"/>
    </physiologicalReaction>
</comment>
<comment type="catalytic activity">
    <reaction evidence="13">
        <text>(11Z,14Z)-eicosadienamide + H2O = (11Z,14Z)-eicosadienoate + NH4(+)</text>
        <dbReference type="Rhea" id="RHEA:63004"/>
        <dbReference type="ChEBI" id="CHEBI:15377"/>
        <dbReference type="ChEBI" id="CHEBI:28938"/>
        <dbReference type="ChEBI" id="CHEBI:77220"/>
        <dbReference type="ChEBI" id="CHEBI:146165"/>
    </reaction>
    <physiologicalReaction direction="left-to-right" evidence="13">
        <dbReference type="Rhea" id="RHEA:63005"/>
    </physiologicalReaction>
</comment>
<comment type="catalytic activity">
    <reaction evidence="33">
        <text>(15Z)-tetracosenamide + H2O = (15Z)-tetracosenoate + NH4(+)</text>
        <dbReference type="Rhea" id="RHEA:63028"/>
        <dbReference type="ChEBI" id="CHEBI:15377"/>
        <dbReference type="ChEBI" id="CHEBI:28938"/>
        <dbReference type="ChEBI" id="CHEBI:32392"/>
        <dbReference type="ChEBI" id="CHEBI:146166"/>
    </reaction>
    <physiologicalReaction direction="left-to-right" evidence="33">
        <dbReference type="Rhea" id="RHEA:63029"/>
    </physiologicalReaction>
</comment>
<evidence type="ECO:0000256" key="32">
    <source>
        <dbReference type="ARBA" id="ARBA00052857"/>
    </source>
</evidence>
<dbReference type="InterPro" id="IPR023631">
    <property type="entry name" value="Amidase_dom"/>
</dbReference>
<comment type="catalytic activity">
    <reaction evidence="14">
        <text>1-O-methyl-(5Z,8Z,11Z,14Z)-eicosatetraenoate + H2O = methanol + (5Z,8Z,11Z,14Z)-eicosatetraenoate + H(+)</text>
        <dbReference type="Rhea" id="RHEA:63052"/>
        <dbReference type="ChEBI" id="CHEBI:15377"/>
        <dbReference type="ChEBI" id="CHEBI:15378"/>
        <dbReference type="ChEBI" id="CHEBI:17790"/>
        <dbReference type="ChEBI" id="CHEBI:32395"/>
        <dbReference type="ChEBI" id="CHEBI:78033"/>
    </reaction>
    <physiologicalReaction direction="left-to-right" evidence="14">
        <dbReference type="Rhea" id="RHEA:63053"/>
    </physiologicalReaction>
</comment>
<evidence type="ECO:0000256" key="23">
    <source>
        <dbReference type="ARBA" id="ARBA00052289"/>
    </source>
</evidence>
<evidence type="ECO:0000313" key="41">
    <source>
        <dbReference type="Proteomes" id="UP000186698"/>
    </source>
</evidence>
<comment type="catalytic activity">
    <reaction evidence="31">
        <text>(11Z,14Z,17Z)-eicosatrienamide + H2O = (11Z,14Z,17Z)-eicosatrienoate + NH4(+)</text>
        <dbReference type="Rhea" id="RHEA:63000"/>
        <dbReference type="ChEBI" id="CHEBI:15377"/>
        <dbReference type="ChEBI" id="CHEBI:28938"/>
        <dbReference type="ChEBI" id="CHEBI:77223"/>
        <dbReference type="ChEBI" id="CHEBI:146164"/>
    </reaction>
    <physiologicalReaction direction="left-to-right" evidence="31">
        <dbReference type="Rhea" id="RHEA:63001"/>
    </physiologicalReaction>
</comment>
<reference evidence="42" key="1">
    <citation type="submission" date="2025-08" db="UniProtKB">
        <authorList>
            <consortium name="RefSeq"/>
        </authorList>
    </citation>
    <scope>IDENTIFICATION</scope>
    <source>
        <strain evidence="42">J_2021</strain>
        <tissue evidence="42">Erythrocytes</tissue>
    </source>
</reference>
<dbReference type="AGR" id="Xenbase:XB-GENE-6488123"/>
<evidence type="ECO:0000256" key="35">
    <source>
        <dbReference type="ARBA" id="ARBA00077111"/>
    </source>
</evidence>
<comment type="catalytic activity">
    <reaction evidence="11">
        <text>N-(5Z,8Z,11Z,14Z-eicosatetraenoyl)-ethanolamine + H2O = ethanolamine + (5Z,8Z,11Z,14Z)-eicosatetraenoate</text>
        <dbReference type="Rhea" id="RHEA:26136"/>
        <dbReference type="ChEBI" id="CHEBI:2700"/>
        <dbReference type="ChEBI" id="CHEBI:15377"/>
        <dbReference type="ChEBI" id="CHEBI:32395"/>
        <dbReference type="ChEBI" id="CHEBI:57603"/>
        <dbReference type="EC" id="3.5.1.99"/>
    </reaction>
    <physiologicalReaction direction="left-to-right" evidence="11">
        <dbReference type="Rhea" id="RHEA:26137"/>
    </physiologicalReaction>
</comment>
<dbReference type="SUPFAM" id="SSF75304">
    <property type="entry name" value="Amidase signature (AS) enzymes"/>
    <property type="match status" value="1"/>
</dbReference>
<evidence type="ECO:0000256" key="22">
    <source>
        <dbReference type="ARBA" id="ARBA00051914"/>
    </source>
</evidence>
<dbReference type="GO" id="GO:0004040">
    <property type="term" value="F:amidase activity"/>
    <property type="evidence" value="ECO:0000318"/>
    <property type="project" value="GO_Central"/>
</dbReference>
<evidence type="ECO:0000256" key="15">
    <source>
        <dbReference type="ARBA" id="ARBA00050766"/>
    </source>
</evidence>
<dbReference type="Proteomes" id="UP000186698">
    <property type="component" value="Chromosome 4S"/>
</dbReference>
<dbReference type="GO" id="GO:0009062">
    <property type="term" value="P:fatty acid catabolic process"/>
    <property type="evidence" value="ECO:0000318"/>
    <property type="project" value="GO_Central"/>
</dbReference>
<feature type="active site" description="Charge relay system" evidence="38">
    <location>
        <position position="218"/>
    </location>
</feature>
<evidence type="ECO:0000256" key="37">
    <source>
        <dbReference type="ARBA" id="ARBA00077216"/>
    </source>
</evidence>
<evidence type="ECO:0000256" key="21">
    <source>
        <dbReference type="ARBA" id="ARBA00051492"/>
    </source>
</evidence>
<evidence type="ECO:0000256" key="11">
    <source>
        <dbReference type="ARBA" id="ARBA00048606"/>
    </source>
</evidence>
<evidence type="ECO:0000256" key="12">
    <source>
        <dbReference type="ARBA" id="ARBA00050294"/>
    </source>
</evidence>
<accession>A0A8J0V656</accession>
<comment type="catalytic activity">
    <reaction evidence="1">
        <text>(9Z)-octadecenamide + H2O = (9Z)-octadecenoate + NH4(+)</text>
        <dbReference type="Rhea" id="RHEA:26506"/>
        <dbReference type="ChEBI" id="CHEBI:15377"/>
        <dbReference type="ChEBI" id="CHEBI:28938"/>
        <dbReference type="ChEBI" id="CHEBI:30823"/>
        <dbReference type="ChEBI" id="CHEBI:116314"/>
        <dbReference type="EC" id="3.5.1.99"/>
    </reaction>
    <physiologicalReaction direction="left-to-right" evidence="1">
        <dbReference type="Rhea" id="RHEA:26507"/>
    </physiologicalReaction>
</comment>
<comment type="similarity">
    <text evidence="2">Belongs to the amidase family.</text>
</comment>
<evidence type="ECO:0000256" key="26">
    <source>
        <dbReference type="ARBA" id="ARBA00052458"/>
    </source>
</evidence>
<dbReference type="PIRSF" id="PIRSF001221">
    <property type="entry name" value="Amidase_fungi"/>
    <property type="match status" value="1"/>
</dbReference>
<comment type="catalytic activity">
    <reaction evidence="29">
        <text>N-tricosanoyl-taurine + H2O = tricosanoate + taurine</text>
        <dbReference type="Rhea" id="RHEA:63164"/>
        <dbReference type="ChEBI" id="CHEBI:15377"/>
        <dbReference type="ChEBI" id="CHEBI:79007"/>
        <dbReference type="ChEBI" id="CHEBI:146197"/>
        <dbReference type="ChEBI" id="CHEBI:507393"/>
    </reaction>
    <physiologicalReaction direction="left-to-right" evidence="29">
        <dbReference type="Rhea" id="RHEA:63165"/>
    </physiologicalReaction>
</comment>
<evidence type="ECO:0000256" key="7">
    <source>
        <dbReference type="ARBA" id="ARBA00023098"/>
    </source>
</evidence>
<evidence type="ECO:0000256" key="25">
    <source>
        <dbReference type="ARBA" id="ARBA00052426"/>
    </source>
</evidence>
<evidence type="ECO:0000256" key="13">
    <source>
        <dbReference type="ARBA" id="ARBA00050403"/>
    </source>
</evidence>
<evidence type="ECO:0000256" key="30">
    <source>
        <dbReference type="ARBA" id="ARBA00052709"/>
    </source>
</evidence>
<evidence type="ECO:0000256" key="38">
    <source>
        <dbReference type="PIRSR" id="PIRSR001221-1"/>
    </source>
</evidence>
<comment type="catalytic activity">
    <reaction evidence="23">
        <text>N-(9Z-octadecenoyl)-taurine + H2O = taurine + (9Z)-octadecenoate</text>
        <dbReference type="Rhea" id="RHEA:63148"/>
        <dbReference type="ChEBI" id="CHEBI:15377"/>
        <dbReference type="ChEBI" id="CHEBI:30823"/>
        <dbReference type="ChEBI" id="CHEBI:146191"/>
        <dbReference type="ChEBI" id="CHEBI:507393"/>
    </reaction>
    <physiologicalReaction direction="left-to-right" evidence="23">
        <dbReference type="Rhea" id="RHEA:63149"/>
    </physiologicalReaction>
</comment>
<dbReference type="GeneID" id="108715582"/>
<evidence type="ECO:0000256" key="28">
    <source>
        <dbReference type="ARBA" id="ARBA00052514"/>
    </source>
</evidence>
<dbReference type="FunFam" id="3.90.1300.10:FF:000001">
    <property type="entry name" value="Fatty-acid amide hydrolase 1"/>
    <property type="match status" value="1"/>
</dbReference>
<dbReference type="EC" id="3.5.1.99" evidence="3"/>
<evidence type="ECO:0000259" key="40">
    <source>
        <dbReference type="Pfam" id="PF01425"/>
    </source>
</evidence>
<dbReference type="RefSeq" id="XP_018116358.1">
    <property type="nucleotide sequence ID" value="XM_018260869.2"/>
</dbReference>